<evidence type="ECO:0000313" key="2">
    <source>
        <dbReference type="EMBL" id="MFC5429746.1"/>
    </source>
</evidence>
<proteinExistence type="predicted"/>
<gene>
    <name evidence="2" type="ORF">ACFPTO_13205</name>
</gene>
<name>A0ABW0J9I0_9BURK</name>
<reference evidence="3" key="1">
    <citation type="journal article" date="2019" name="Int. J. Syst. Evol. Microbiol.">
        <title>The Global Catalogue of Microorganisms (GCM) 10K type strain sequencing project: providing services to taxonomists for standard genome sequencing and annotation.</title>
        <authorList>
            <consortium name="The Broad Institute Genomics Platform"/>
            <consortium name="The Broad Institute Genome Sequencing Center for Infectious Disease"/>
            <person name="Wu L."/>
            <person name="Ma J."/>
        </authorList>
    </citation>
    <scope>NUCLEOTIDE SEQUENCE [LARGE SCALE GENOMIC DNA]</scope>
    <source>
        <strain evidence="3">CCUG 56042</strain>
    </source>
</reference>
<dbReference type="InterPro" id="IPR013114">
    <property type="entry name" value="FabA_FabZ"/>
</dbReference>
<dbReference type="CDD" id="cd01288">
    <property type="entry name" value="FabZ"/>
    <property type="match status" value="1"/>
</dbReference>
<sequence length="198" mass="22125">MSRSERSITTAQLLQKIGAWRSPIFMVDRIEEFAPGEKGHIVVAKHVTFNEPYIEAHFPGNPVMPGVMIAEIFGQASEYFSLLDDFCRAYAQASNQALKKGDDVSRALNTPEGEKIILQERERIAGFLAAQDLKFKKVVYPGDTIHVESALSFSDVHGFHHYKVEARVGRHVVAEGKVINFRAEREAIIAKKNSGVSR</sequence>
<keyword evidence="1 2" id="KW-0456">Lyase</keyword>
<dbReference type="EMBL" id="JBHSMP010000016">
    <property type="protein sequence ID" value="MFC5429746.1"/>
    <property type="molecule type" value="Genomic_DNA"/>
</dbReference>
<organism evidence="2 3">
    <name type="scientific">Paraburkholderia denitrificans</name>
    <dbReference type="NCBI Taxonomy" id="694025"/>
    <lineage>
        <taxon>Bacteria</taxon>
        <taxon>Pseudomonadati</taxon>
        <taxon>Pseudomonadota</taxon>
        <taxon>Betaproteobacteria</taxon>
        <taxon>Burkholderiales</taxon>
        <taxon>Burkholderiaceae</taxon>
        <taxon>Paraburkholderia</taxon>
    </lineage>
</organism>
<dbReference type="EC" id="4.2.1.-" evidence="2"/>
<protein>
    <submittedName>
        <fullName evidence="2">3-hydroxyacyl-ACP dehydratase FabZ family protein</fullName>
        <ecNumber evidence="2">4.2.1.-</ecNumber>
    </submittedName>
</protein>
<dbReference type="Pfam" id="PF07977">
    <property type="entry name" value="FabA"/>
    <property type="match status" value="1"/>
</dbReference>
<keyword evidence="3" id="KW-1185">Reference proteome</keyword>
<evidence type="ECO:0000313" key="3">
    <source>
        <dbReference type="Proteomes" id="UP001596103"/>
    </source>
</evidence>
<dbReference type="RefSeq" id="WP_296651494.1">
    <property type="nucleotide sequence ID" value="NZ_JBHSMP010000016.1"/>
</dbReference>
<dbReference type="SUPFAM" id="SSF54637">
    <property type="entry name" value="Thioesterase/thiol ester dehydrase-isomerase"/>
    <property type="match status" value="1"/>
</dbReference>
<comment type="caution">
    <text evidence="2">The sequence shown here is derived from an EMBL/GenBank/DDBJ whole genome shotgun (WGS) entry which is preliminary data.</text>
</comment>
<dbReference type="Gene3D" id="3.10.129.10">
    <property type="entry name" value="Hotdog Thioesterase"/>
    <property type="match status" value="1"/>
</dbReference>
<dbReference type="Proteomes" id="UP001596103">
    <property type="component" value="Unassembled WGS sequence"/>
</dbReference>
<dbReference type="GO" id="GO:0016829">
    <property type="term" value="F:lyase activity"/>
    <property type="evidence" value="ECO:0007669"/>
    <property type="project" value="UniProtKB-KW"/>
</dbReference>
<dbReference type="PANTHER" id="PTHR30272:SF1">
    <property type="entry name" value="3-HYDROXYACYL-[ACYL-CARRIER-PROTEIN] DEHYDRATASE"/>
    <property type="match status" value="1"/>
</dbReference>
<accession>A0ABW0J9I0</accession>
<dbReference type="InterPro" id="IPR029069">
    <property type="entry name" value="HotDog_dom_sf"/>
</dbReference>
<evidence type="ECO:0000256" key="1">
    <source>
        <dbReference type="ARBA" id="ARBA00023239"/>
    </source>
</evidence>
<dbReference type="PANTHER" id="PTHR30272">
    <property type="entry name" value="3-HYDROXYACYL-[ACYL-CARRIER-PROTEIN] DEHYDRATASE"/>
    <property type="match status" value="1"/>
</dbReference>